<dbReference type="Proteomes" id="UP000315496">
    <property type="component" value="Chromosome 1"/>
</dbReference>
<reference evidence="1 2" key="1">
    <citation type="submission" date="2019-05" db="EMBL/GenBank/DDBJ databases">
        <title>The compact genome of Giardia muris reveals important steps in the evolution of intestinal protozoan parasites.</title>
        <authorList>
            <person name="Xu F."/>
            <person name="Jimenez-Gonzalez A."/>
            <person name="Einarsson E."/>
            <person name="Astvaldsson A."/>
            <person name="Peirasmaki D."/>
            <person name="Eckmann L."/>
            <person name="Andersson J.O."/>
            <person name="Svard S.G."/>
            <person name="Jerlstrom-Hultqvist J."/>
        </authorList>
    </citation>
    <scope>NUCLEOTIDE SEQUENCE [LARGE SCALE GENOMIC DNA]</scope>
    <source>
        <strain evidence="1 2">Roberts-Thomson</strain>
    </source>
</reference>
<accession>A0A4Z1TB18</accession>
<gene>
    <name evidence="1" type="ORF">GMRT_13133</name>
</gene>
<name>A0A4Z1TB18_GIAMU</name>
<dbReference type="CDD" id="cd23767">
    <property type="entry name" value="IQCD"/>
    <property type="match status" value="1"/>
</dbReference>
<sequence>MCCSTSSNRVDALTEVQKADIWGATKIQAVYRGWKARRLVCEVWDTWLQMVRSLEHDIAISFTHNLPLLRTHDKRHLLPVMNISKPGSTPLSLYDSLVPRHLMANVSSSPLLWTQQVLLPNPQTPIAASEVSTSPMCMLTTKPPTLGEALEAYRESPVRLLFK</sequence>
<evidence type="ECO:0000313" key="2">
    <source>
        <dbReference type="Proteomes" id="UP000315496"/>
    </source>
</evidence>
<organism evidence="1 2">
    <name type="scientific">Giardia muris</name>
    <dbReference type="NCBI Taxonomy" id="5742"/>
    <lineage>
        <taxon>Eukaryota</taxon>
        <taxon>Metamonada</taxon>
        <taxon>Diplomonadida</taxon>
        <taxon>Hexamitidae</taxon>
        <taxon>Giardiinae</taxon>
        <taxon>Giardia</taxon>
    </lineage>
</organism>
<dbReference type="EMBL" id="VDLU01000001">
    <property type="protein sequence ID" value="TNJ29729.1"/>
    <property type="molecule type" value="Genomic_DNA"/>
</dbReference>
<keyword evidence="2" id="KW-1185">Reference proteome</keyword>
<dbReference type="Pfam" id="PF00612">
    <property type="entry name" value="IQ"/>
    <property type="match status" value="1"/>
</dbReference>
<dbReference type="PROSITE" id="PS50096">
    <property type="entry name" value="IQ"/>
    <property type="match status" value="1"/>
</dbReference>
<dbReference type="VEuPathDB" id="GiardiaDB:GMRT_13133"/>
<evidence type="ECO:0000313" key="1">
    <source>
        <dbReference type="EMBL" id="TNJ29729.1"/>
    </source>
</evidence>
<proteinExistence type="predicted"/>
<protein>
    <submittedName>
        <fullName evidence="1">IQ calmodulin-binding motif-containing protein</fullName>
    </submittedName>
</protein>
<comment type="caution">
    <text evidence="1">The sequence shown here is derived from an EMBL/GenBank/DDBJ whole genome shotgun (WGS) entry which is preliminary data.</text>
</comment>
<dbReference type="InterPro" id="IPR000048">
    <property type="entry name" value="IQ_motif_EF-hand-BS"/>
</dbReference>
<dbReference type="AlphaFoldDB" id="A0A4Z1TB18"/>